<name>A0A1S1NY80_9GAMM</name>
<keyword evidence="7" id="KW-1185">Reference proteome</keyword>
<organism evidence="6 7">
    <name type="scientific">Kushneria phosphatilytica</name>
    <dbReference type="NCBI Taxonomy" id="657387"/>
    <lineage>
        <taxon>Bacteria</taxon>
        <taxon>Pseudomonadati</taxon>
        <taxon>Pseudomonadota</taxon>
        <taxon>Gammaproteobacteria</taxon>
        <taxon>Oceanospirillales</taxon>
        <taxon>Halomonadaceae</taxon>
        <taxon>Kushneria</taxon>
    </lineage>
</organism>
<dbReference type="Pfam" id="PF00582">
    <property type="entry name" value="Usp"/>
    <property type="match status" value="1"/>
</dbReference>
<dbReference type="RefSeq" id="WP_070977864.1">
    <property type="nucleotide sequence ID" value="NZ_CP043420.1"/>
</dbReference>
<evidence type="ECO:0000256" key="5">
    <source>
        <dbReference type="PIRNR" id="PIRNR006276"/>
    </source>
</evidence>
<evidence type="ECO:0000256" key="1">
    <source>
        <dbReference type="ARBA" id="ARBA00004496"/>
    </source>
</evidence>
<keyword evidence="4 5" id="KW-0963">Cytoplasm</keyword>
<evidence type="ECO:0000313" key="6">
    <source>
        <dbReference type="EMBL" id="QEL11532.1"/>
    </source>
</evidence>
<evidence type="ECO:0000313" key="7">
    <source>
        <dbReference type="Proteomes" id="UP000322553"/>
    </source>
</evidence>
<dbReference type="InterPro" id="IPR014729">
    <property type="entry name" value="Rossmann-like_a/b/a_fold"/>
</dbReference>
<accession>A0A1S1NY80</accession>
<dbReference type="PANTHER" id="PTHR46268">
    <property type="entry name" value="STRESS RESPONSE PROTEIN NHAX"/>
    <property type="match status" value="1"/>
</dbReference>
<dbReference type="SUPFAM" id="SSF52402">
    <property type="entry name" value="Adenine nucleotide alpha hydrolases-like"/>
    <property type="match status" value="1"/>
</dbReference>
<evidence type="ECO:0000256" key="4">
    <source>
        <dbReference type="ARBA" id="ARBA00022490"/>
    </source>
</evidence>
<dbReference type="STRING" id="657387.BH688_06820"/>
<dbReference type="InterPro" id="IPR006016">
    <property type="entry name" value="UspA"/>
</dbReference>
<dbReference type="EMBL" id="CP043420">
    <property type="protein sequence ID" value="QEL11532.1"/>
    <property type="molecule type" value="Genomic_DNA"/>
</dbReference>
<reference evidence="6 7" key="1">
    <citation type="submission" date="2019-08" db="EMBL/GenBank/DDBJ databases">
        <title>Complete genome sequence of Kushneria sp. YCWA18, a halophilic phosphate-solubilizing bacterium isolated from Daqiao saltern in China.</title>
        <authorList>
            <person name="Du G.-X."/>
            <person name="Qu L.-Y."/>
        </authorList>
    </citation>
    <scope>NUCLEOTIDE SEQUENCE [LARGE SCALE GENOMIC DNA]</scope>
    <source>
        <strain evidence="6 7">YCWA18</strain>
    </source>
</reference>
<dbReference type="PANTHER" id="PTHR46268:SF23">
    <property type="entry name" value="UNIVERSAL STRESS PROTEIN A-RELATED"/>
    <property type="match status" value="1"/>
</dbReference>
<dbReference type="Gene3D" id="3.40.50.620">
    <property type="entry name" value="HUPs"/>
    <property type="match status" value="1"/>
</dbReference>
<dbReference type="InterPro" id="IPR006015">
    <property type="entry name" value="Universal_stress_UspA"/>
</dbReference>
<dbReference type="OrthoDB" id="9792500at2"/>
<dbReference type="PRINTS" id="PR01438">
    <property type="entry name" value="UNVRSLSTRESS"/>
</dbReference>
<proteinExistence type="inferred from homology"/>
<dbReference type="GO" id="GO:0005737">
    <property type="term" value="C:cytoplasm"/>
    <property type="evidence" value="ECO:0007669"/>
    <property type="project" value="UniProtKB-SubCell"/>
</dbReference>
<dbReference type="KEGG" id="kuy:FY550_10560"/>
<comment type="similarity">
    <text evidence="2 5">Belongs to the universal stress protein A family.</text>
</comment>
<dbReference type="PIRSF" id="PIRSF006276">
    <property type="entry name" value="UspA"/>
    <property type="match status" value="1"/>
</dbReference>
<comment type="subunit">
    <text evidence="3">Homodimer.</text>
</comment>
<evidence type="ECO:0000256" key="3">
    <source>
        <dbReference type="ARBA" id="ARBA00011738"/>
    </source>
</evidence>
<comment type="subcellular location">
    <subcellularLocation>
        <location evidence="1 5">Cytoplasm</location>
    </subcellularLocation>
</comment>
<evidence type="ECO:0000256" key="2">
    <source>
        <dbReference type="ARBA" id="ARBA00008791"/>
    </source>
</evidence>
<dbReference type="AlphaFoldDB" id="A0A1S1NY80"/>
<protein>
    <recommendedName>
        <fullName evidence="5">Universal stress protein</fullName>
    </recommendedName>
</protein>
<gene>
    <name evidence="6" type="ORF">FY550_10560</name>
</gene>
<dbReference type="Proteomes" id="UP000322553">
    <property type="component" value="Chromosome"/>
</dbReference>
<sequence length="152" mass="16456">MSQDYHHILVAVDLTPDSKRVLERALPVARRNDNAKISIIHTLEPLGFAYGGDIPMDLTSIQDQLDEHARERLAEVADPYDIPRENQHVVVGMPDAEIHRFAKANDVDLIVVGSHGRTGFALLLGSTSTGVLHGACCDVLAVRVGAEGEAAE</sequence>